<evidence type="ECO:0000313" key="7">
    <source>
        <dbReference type="Proteomes" id="UP000664169"/>
    </source>
</evidence>
<keyword evidence="4 5" id="KW-0472">Membrane</keyword>
<dbReference type="AlphaFoldDB" id="A0A8H3I9L5"/>
<dbReference type="SUPFAM" id="SSF103473">
    <property type="entry name" value="MFS general substrate transporter"/>
    <property type="match status" value="1"/>
</dbReference>
<dbReference type="Gene3D" id="1.20.1250.20">
    <property type="entry name" value="MFS general substrate transporter like domains"/>
    <property type="match status" value="1"/>
</dbReference>
<evidence type="ECO:0000256" key="5">
    <source>
        <dbReference type="SAM" id="Phobius"/>
    </source>
</evidence>
<evidence type="ECO:0000313" key="6">
    <source>
        <dbReference type="EMBL" id="CAF9905409.1"/>
    </source>
</evidence>
<comment type="subcellular location">
    <subcellularLocation>
        <location evidence="1">Membrane</location>
        <topology evidence="1">Multi-pass membrane protein</topology>
    </subcellularLocation>
</comment>
<dbReference type="PANTHER" id="PTHR23501:SF199">
    <property type="entry name" value="MFS EFFLUX TRANSPORTER INPD-RELATED"/>
    <property type="match status" value="1"/>
</dbReference>
<gene>
    <name evidence="6" type="ORF">GOMPHAMPRED_003164</name>
</gene>
<comment type="caution">
    <text evidence="6">The sequence shown here is derived from an EMBL/GenBank/DDBJ whole genome shotgun (WGS) entry which is preliminary data.</text>
</comment>
<dbReference type="InterPro" id="IPR036259">
    <property type="entry name" value="MFS_trans_sf"/>
</dbReference>
<evidence type="ECO:0000256" key="4">
    <source>
        <dbReference type="ARBA" id="ARBA00023136"/>
    </source>
</evidence>
<keyword evidence="2 5" id="KW-0812">Transmembrane</keyword>
<proteinExistence type="predicted"/>
<evidence type="ECO:0000256" key="3">
    <source>
        <dbReference type="ARBA" id="ARBA00022989"/>
    </source>
</evidence>
<feature type="transmembrane region" description="Helical" evidence="5">
    <location>
        <begin position="6"/>
        <end position="26"/>
    </location>
</feature>
<dbReference type="Proteomes" id="UP000664169">
    <property type="component" value="Unassembled WGS sequence"/>
</dbReference>
<keyword evidence="3 5" id="KW-1133">Transmembrane helix</keyword>
<keyword evidence="7" id="KW-1185">Reference proteome</keyword>
<dbReference type="OrthoDB" id="10021397at2759"/>
<feature type="transmembrane region" description="Helical" evidence="5">
    <location>
        <begin position="38"/>
        <end position="58"/>
    </location>
</feature>
<accession>A0A8H3I9L5</accession>
<evidence type="ECO:0000256" key="2">
    <source>
        <dbReference type="ARBA" id="ARBA00022692"/>
    </source>
</evidence>
<feature type="transmembrane region" description="Helical" evidence="5">
    <location>
        <begin position="210"/>
        <end position="239"/>
    </location>
</feature>
<dbReference type="EMBL" id="CAJPDQ010000002">
    <property type="protein sequence ID" value="CAF9905409.1"/>
    <property type="molecule type" value="Genomic_DNA"/>
</dbReference>
<feature type="transmembrane region" description="Helical" evidence="5">
    <location>
        <begin position="94"/>
        <end position="113"/>
    </location>
</feature>
<sequence length="268" mass="28618">MMGSIFLFSTNTATYLAMYYLPFYFLAVKGFPAIQSGVSFIAMALPQLVGIVVSGALISKLGVYVPVIIIGQIIAAVGAGLLIMLVLAQVRSTVAWAAFLVILGLGPGIGINAPHLAIQAVFDEYVVQSPRLIPNSEGDVSVANGIATFCSQLGESISVSAAGALLTNTLLYEIPHRTMAVNPQKVIHAGPFDLYSLALSSSVLDALRTAYSIAISHIFILATTFVVVSIPFVCGMRWINLNHISKERELAKSENTAKRETESVQETR</sequence>
<reference evidence="6" key="1">
    <citation type="submission" date="2021-03" db="EMBL/GenBank/DDBJ databases">
        <authorList>
            <person name="Tagirdzhanova G."/>
        </authorList>
    </citation>
    <scope>NUCLEOTIDE SEQUENCE</scope>
</reference>
<organism evidence="6 7">
    <name type="scientific">Gomphillus americanus</name>
    <dbReference type="NCBI Taxonomy" id="1940652"/>
    <lineage>
        <taxon>Eukaryota</taxon>
        <taxon>Fungi</taxon>
        <taxon>Dikarya</taxon>
        <taxon>Ascomycota</taxon>
        <taxon>Pezizomycotina</taxon>
        <taxon>Lecanoromycetes</taxon>
        <taxon>OSLEUM clade</taxon>
        <taxon>Ostropomycetidae</taxon>
        <taxon>Ostropales</taxon>
        <taxon>Graphidaceae</taxon>
        <taxon>Gomphilloideae</taxon>
        <taxon>Gomphillus</taxon>
    </lineage>
</organism>
<evidence type="ECO:0000256" key="1">
    <source>
        <dbReference type="ARBA" id="ARBA00004141"/>
    </source>
</evidence>
<name>A0A8H3I9L5_9LECA</name>
<dbReference type="GO" id="GO:0022857">
    <property type="term" value="F:transmembrane transporter activity"/>
    <property type="evidence" value="ECO:0007669"/>
    <property type="project" value="TreeGrafter"/>
</dbReference>
<dbReference type="PANTHER" id="PTHR23501">
    <property type="entry name" value="MAJOR FACILITATOR SUPERFAMILY"/>
    <property type="match status" value="1"/>
</dbReference>
<feature type="transmembrane region" description="Helical" evidence="5">
    <location>
        <begin position="64"/>
        <end position="87"/>
    </location>
</feature>
<protein>
    <submittedName>
        <fullName evidence="6">Uncharacterized protein</fullName>
    </submittedName>
</protein>
<dbReference type="GO" id="GO:0005886">
    <property type="term" value="C:plasma membrane"/>
    <property type="evidence" value="ECO:0007669"/>
    <property type="project" value="TreeGrafter"/>
</dbReference>